<organism evidence="2 3">
    <name type="scientific">Candidatus Wallbacteria bacterium GWC2_49_35</name>
    <dbReference type="NCBI Taxonomy" id="1817813"/>
    <lineage>
        <taxon>Bacteria</taxon>
        <taxon>Candidatus Walliibacteriota</taxon>
    </lineage>
</organism>
<gene>
    <name evidence="2" type="ORF">A2008_08390</name>
</gene>
<dbReference type="AlphaFoldDB" id="A0A1F7WP07"/>
<keyword evidence="1" id="KW-0812">Transmembrane</keyword>
<reference evidence="2 3" key="1">
    <citation type="journal article" date="2016" name="Nat. Commun.">
        <title>Thousands of microbial genomes shed light on interconnected biogeochemical processes in an aquifer system.</title>
        <authorList>
            <person name="Anantharaman K."/>
            <person name="Brown C.T."/>
            <person name="Hug L.A."/>
            <person name="Sharon I."/>
            <person name="Castelle C.J."/>
            <person name="Probst A.J."/>
            <person name="Thomas B.C."/>
            <person name="Singh A."/>
            <person name="Wilkins M.J."/>
            <person name="Karaoz U."/>
            <person name="Brodie E.L."/>
            <person name="Williams K.H."/>
            <person name="Hubbard S.S."/>
            <person name="Banfield J.F."/>
        </authorList>
    </citation>
    <scope>NUCLEOTIDE SEQUENCE [LARGE SCALE GENOMIC DNA]</scope>
</reference>
<proteinExistence type="predicted"/>
<keyword evidence="1" id="KW-1133">Transmembrane helix</keyword>
<name>A0A1F7WP07_9BACT</name>
<evidence type="ECO:0000313" key="3">
    <source>
        <dbReference type="Proteomes" id="UP000178735"/>
    </source>
</evidence>
<comment type="caution">
    <text evidence="2">The sequence shown here is derived from an EMBL/GenBank/DDBJ whole genome shotgun (WGS) entry which is preliminary data.</text>
</comment>
<keyword evidence="1" id="KW-0472">Membrane</keyword>
<feature type="transmembrane region" description="Helical" evidence="1">
    <location>
        <begin position="61"/>
        <end position="88"/>
    </location>
</feature>
<protein>
    <submittedName>
        <fullName evidence="2">Uncharacterized protein</fullName>
    </submittedName>
</protein>
<evidence type="ECO:0000256" key="1">
    <source>
        <dbReference type="SAM" id="Phobius"/>
    </source>
</evidence>
<evidence type="ECO:0000313" key="2">
    <source>
        <dbReference type="EMBL" id="OGM03848.1"/>
    </source>
</evidence>
<dbReference type="Proteomes" id="UP000178735">
    <property type="component" value="Unassembled WGS sequence"/>
</dbReference>
<accession>A0A1F7WP07</accession>
<sequence length="91" mass="10223">MRILWQFFNTRLTRENFRISLELGEVIGNVAAFTLLAESAIMDIPVGMATTTHKRHVKFLFHWRLVAIQTAGFQVGAIKLVLGAAIMVKVP</sequence>
<dbReference type="EMBL" id="MGFH01000155">
    <property type="protein sequence ID" value="OGM03848.1"/>
    <property type="molecule type" value="Genomic_DNA"/>
</dbReference>